<dbReference type="EC" id="3.5.1.10" evidence="1"/>
<comment type="caution">
    <text evidence="1">The sequence shown here is derived from an EMBL/GenBank/DDBJ whole genome shotgun (WGS) entry which is preliminary data.</text>
</comment>
<dbReference type="EMBL" id="SNRY01002082">
    <property type="protein sequence ID" value="KAA6326893.1"/>
    <property type="molecule type" value="Genomic_DNA"/>
</dbReference>
<name>A0A5J4R2H4_9ZZZZ</name>
<protein>
    <submittedName>
        <fullName evidence="1">Formyltetrahydrofolate deformylase</fullName>
        <ecNumber evidence="1">3.5.1.10</ecNumber>
    </submittedName>
</protein>
<dbReference type="InterPro" id="IPR036477">
    <property type="entry name" value="Formyl_transf_N_sf"/>
</dbReference>
<evidence type="ECO:0000313" key="1">
    <source>
        <dbReference type="EMBL" id="KAA6326893.1"/>
    </source>
</evidence>
<sequence>MSHCIYDLLARYAAGEWNVEIPLIISNHTDLENVAIRFGIPYPYCF</sequence>
<proteinExistence type="predicted"/>
<keyword evidence="1" id="KW-0378">Hydrolase</keyword>
<dbReference type="AlphaFoldDB" id="A0A5J4R2H4"/>
<accession>A0A5J4R2H4</accession>
<reference evidence="1" key="1">
    <citation type="submission" date="2019-03" db="EMBL/GenBank/DDBJ databases">
        <title>Single cell metagenomics reveals metabolic interactions within the superorganism composed of flagellate Streblomastix strix and complex community of Bacteroidetes bacteria on its surface.</title>
        <authorList>
            <person name="Treitli S.C."/>
            <person name="Kolisko M."/>
            <person name="Husnik F."/>
            <person name="Keeling P."/>
            <person name="Hampl V."/>
        </authorList>
    </citation>
    <scope>NUCLEOTIDE SEQUENCE</scope>
    <source>
        <strain evidence="1">STM</strain>
    </source>
</reference>
<gene>
    <name evidence="1" type="ORF">EZS27_024056</name>
</gene>
<dbReference type="GO" id="GO:0008864">
    <property type="term" value="F:formyltetrahydrofolate deformylase activity"/>
    <property type="evidence" value="ECO:0007669"/>
    <property type="project" value="UniProtKB-EC"/>
</dbReference>
<organism evidence="1">
    <name type="scientific">termite gut metagenome</name>
    <dbReference type="NCBI Taxonomy" id="433724"/>
    <lineage>
        <taxon>unclassified sequences</taxon>
        <taxon>metagenomes</taxon>
        <taxon>organismal metagenomes</taxon>
    </lineage>
</organism>
<dbReference type="SUPFAM" id="SSF53328">
    <property type="entry name" value="Formyltransferase"/>
    <property type="match status" value="1"/>
</dbReference>